<feature type="region of interest" description="Disordered" evidence="4">
    <location>
        <begin position="86"/>
        <end position="117"/>
    </location>
</feature>
<evidence type="ECO:0000256" key="1">
    <source>
        <dbReference type="ARBA" id="ARBA00022801"/>
    </source>
</evidence>
<feature type="compositionally biased region" description="Basic and acidic residues" evidence="4">
    <location>
        <begin position="108"/>
        <end position="117"/>
    </location>
</feature>
<dbReference type="OrthoDB" id="291431at2759"/>
<gene>
    <name evidence="5" type="ORF">SteCoe_2806</name>
</gene>
<dbReference type="Pfam" id="PF00300">
    <property type="entry name" value="His_Phos_1"/>
    <property type="match status" value="1"/>
</dbReference>
<feature type="binding site" evidence="3">
    <location>
        <position position="57"/>
    </location>
    <ligand>
        <name>substrate</name>
    </ligand>
</feature>
<dbReference type="GO" id="GO:0045820">
    <property type="term" value="P:negative regulation of glycolytic process"/>
    <property type="evidence" value="ECO:0007669"/>
    <property type="project" value="TreeGrafter"/>
</dbReference>
<sequence>MELYITRHGQTVGNVERILQGQQGGELTELGVHQAQLLGERLKSVHFDAIFCSDLNRCQQTLGQIIPFHNYASPVFDERLREKSAGTLEGQPLGTTDALAKKNGINPREYRPDRGESWTDVQSRARNFLMELASRFIQPNGNFRILIVSHGGWIMEFINVIREIKGQTPVYANKSKNTAVYVYRFKKNGNKLSPSMVIENDTKHLSKL</sequence>
<organism evidence="5 6">
    <name type="scientific">Stentor coeruleus</name>
    <dbReference type="NCBI Taxonomy" id="5963"/>
    <lineage>
        <taxon>Eukaryota</taxon>
        <taxon>Sar</taxon>
        <taxon>Alveolata</taxon>
        <taxon>Ciliophora</taxon>
        <taxon>Postciliodesmatophora</taxon>
        <taxon>Heterotrichea</taxon>
        <taxon>Heterotrichida</taxon>
        <taxon>Stentoridae</taxon>
        <taxon>Stentor</taxon>
    </lineage>
</organism>
<feature type="active site" description="Tele-phosphohistidine intermediate" evidence="2">
    <location>
        <position position="8"/>
    </location>
</feature>
<dbReference type="AlphaFoldDB" id="A0A1R2CYF9"/>
<dbReference type="SMART" id="SM00855">
    <property type="entry name" value="PGAM"/>
    <property type="match status" value="1"/>
</dbReference>
<dbReference type="InterPro" id="IPR001345">
    <property type="entry name" value="PG/BPGM_mutase_AS"/>
</dbReference>
<evidence type="ECO:0000256" key="2">
    <source>
        <dbReference type="PIRSR" id="PIRSR613078-1"/>
    </source>
</evidence>
<comment type="caution">
    <text evidence="5">The sequence shown here is derived from an EMBL/GenBank/DDBJ whole genome shotgun (WGS) entry which is preliminary data.</text>
</comment>
<reference evidence="5 6" key="1">
    <citation type="submission" date="2016-11" db="EMBL/GenBank/DDBJ databases">
        <title>The macronuclear genome of Stentor coeruleus: a giant cell with tiny introns.</title>
        <authorList>
            <person name="Slabodnick M."/>
            <person name="Ruby J.G."/>
            <person name="Reiff S.B."/>
            <person name="Swart E.C."/>
            <person name="Gosai S."/>
            <person name="Prabakaran S."/>
            <person name="Witkowska E."/>
            <person name="Larue G.E."/>
            <person name="Fisher S."/>
            <person name="Freeman R.M."/>
            <person name="Gunawardena J."/>
            <person name="Chu W."/>
            <person name="Stover N.A."/>
            <person name="Gregory B.D."/>
            <person name="Nowacki M."/>
            <person name="Derisi J."/>
            <person name="Roy S.W."/>
            <person name="Marshall W.F."/>
            <person name="Sood P."/>
        </authorList>
    </citation>
    <scope>NUCLEOTIDE SEQUENCE [LARGE SCALE GENOMIC DNA]</scope>
    <source>
        <strain evidence="5">WM001</strain>
    </source>
</reference>
<protein>
    <recommendedName>
        <fullName evidence="7">Histidine phosphatase family protein</fullName>
    </recommendedName>
</protein>
<evidence type="ECO:0000313" key="5">
    <source>
        <dbReference type="EMBL" id="OMJ94036.1"/>
    </source>
</evidence>
<dbReference type="PANTHER" id="PTHR46517">
    <property type="entry name" value="FRUCTOSE-2,6-BISPHOSPHATASE TIGAR"/>
    <property type="match status" value="1"/>
</dbReference>
<name>A0A1R2CYF9_9CILI</name>
<dbReference type="Proteomes" id="UP000187209">
    <property type="component" value="Unassembled WGS sequence"/>
</dbReference>
<accession>A0A1R2CYF9</accession>
<dbReference type="GO" id="GO:0004331">
    <property type="term" value="F:fructose-2,6-bisphosphate 2-phosphatase activity"/>
    <property type="evidence" value="ECO:0007669"/>
    <property type="project" value="TreeGrafter"/>
</dbReference>
<dbReference type="PROSITE" id="PS00175">
    <property type="entry name" value="PG_MUTASE"/>
    <property type="match status" value="1"/>
</dbReference>
<evidence type="ECO:0008006" key="7">
    <source>
        <dbReference type="Google" id="ProtNLM"/>
    </source>
</evidence>
<evidence type="ECO:0000256" key="4">
    <source>
        <dbReference type="SAM" id="MobiDB-lite"/>
    </source>
</evidence>
<proteinExistence type="predicted"/>
<dbReference type="EMBL" id="MPUH01000032">
    <property type="protein sequence ID" value="OMJ94036.1"/>
    <property type="molecule type" value="Genomic_DNA"/>
</dbReference>
<keyword evidence="6" id="KW-1185">Reference proteome</keyword>
<dbReference type="InterPro" id="IPR051695">
    <property type="entry name" value="Phosphoglycerate_Mutase"/>
</dbReference>
<dbReference type="PANTHER" id="PTHR46517:SF1">
    <property type="entry name" value="FRUCTOSE-2,6-BISPHOSPHATASE TIGAR"/>
    <property type="match status" value="1"/>
</dbReference>
<dbReference type="CDD" id="cd07067">
    <property type="entry name" value="HP_PGM_like"/>
    <property type="match status" value="1"/>
</dbReference>
<evidence type="ECO:0000313" key="6">
    <source>
        <dbReference type="Proteomes" id="UP000187209"/>
    </source>
</evidence>
<keyword evidence="1" id="KW-0378">Hydrolase</keyword>
<dbReference type="InterPro" id="IPR029033">
    <property type="entry name" value="His_PPase_superfam"/>
</dbReference>
<dbReference type="GO" id="GO:0043456">
    <property type="term" value="P:regulation of pentose-phosphate shunt"/>
    <property type="evidence" value="ECO:0007669"/>
    <property type="project" value="TreeGrafter"/>
</dbReference>
<feature type="binding site" evidence="3">
    <location>
        <begin position="7"/>
        <end position="14"/>
    </location>
    <ligand>
        <name>substrate</name>
    </ligand>
</feature>
<evidence type="ECO:0000256" key="3">
    <source>
        <dbReference type="PIRSR" id="PIRSR613078-2"/>
    </source>
</evidence>
<dbReference type="SUPFAM" id="SSF53254">
    <property type="entry name" value="Phosphoglycerate mutase-like"/>
    <property type="match status" value="1"/>
</dbReference>
<feature type="active site" description="Proton donor/acceptor" evidence="2">
    <location>
        <position position="82"/>
    </location>
</feature>
<dbReference type="Gene3D" id="3.40.50.1240">
    <property type="entry name" value="Phosphoglycerate mutase-like"/>
    <property type="match status" value="1"/>
</dbReference>
<dbReference type="GO" id="GO:0005829">
    <property type="term" value="C:cytosol"/>
    <property type="evidence" value="ECO:0007669"/>
    <property type="project" value="TreeGrafter"/>
</dbReference>
<dbReference type="InterPro" id="IPR013078">
    <property type="entry name" value="His_Pase_superF_clade-1"/>
</dbReference>